<accession>A0A7X9RXQ0</accession>
<dbReference type="Gene3D" id="2.60.120.200">
    <property type="match status" value="1"/>
</dbReference>
<dbReference type="RefSeq" id="WP_169658896.1">
    <property type="nucleotide sequence ID" value="NZ_JABANE010000070.1"/>
</dbReference>
<reference evidence="4 5" key="1">
    <citation type="submission" date="2020-04" db="EMBL/GenBank/DDBJ databases">
        <title>Flammeovirga sp. SR4, a novel species isolated from seawater.</title>
        <authorList>
            <person name="Wang X."/>
        </authorList>
    </citation>
    <scope>NUCLEOTIDE SEQUENCE [LARGE SCALE GENOMIC DNA]</scope>
    <source>
        <strain evidence="4 5">ATCC 23126</strain>
    </source>
</reference>
<keyword evidence="5" id="KW-1185">Reference proteome</keyword>
<evidence type="ECO:0000313" key="4">
    <source>
        <dbReference type="EMBL" id="NME70666.1"/>
    </source>
</evidence>
<dbReference type="GO" id="GO:0004553">
    <property type="term" value="F:hydrolase activity, hydrolyzing O-glycosyl compounds"/>
    <property type="evidence" value="ECO:0007669"/>
    <property type="project" value="InterPro"/>
</dbReference>
<dbReference type="EMBL" id="JABANE010000070">
    <property type="protein sequence ID" value="NME70666.1"/>
    <property type="molecule type" value="Genomic_DNA"/>
</dbReference>
<evidence type="ECO:0000256" key="1">
    <source>
        <dbReference type="ARBA" id="ARBA00006865"/>
    </source>
</evidence>
<protein>
    <submittedName>
        <fullName evidence="4">Family 16 glycosylhydrolase</fullName>
    </submittedName>
</protein>
<comment type="similarity">
    <text evidence="1">Belongs to the glycosyl hydrolase 16 family.</text>
</comment>
<evidence type="ECO:0000313" key="5">
    <source>
        <dbReference type="Proteomes" id="UP000576082"/>
    </source>
</evidence>
<evidence type="ECO:0000259" key="3">
    <source>
        <dbReference type="PROSITE" id="PS51762"/>
    </source>
</evidence>
<dbReference type="PANTHER" id="PTHR10963:SF55">
    <property type="entry name" value="GLYCOSIDE HYDROLASE FAMILY 16 PROTEIN"/>
    <property type="match status" value="1"/>
</dbReference>
<gene>
    <name evidence="4" type="ORF">HHU12_22000</name>
</gene>
<feature type="signal peptide" evidence="2">
    <location>
        <begin position="1"/>
        <end position="25"/>
    </location>
</feature>
<evidence type="ECO:0000256" key="2">
    <source>
        <dbReference type="SAM" id="SignalP"/>
    </source>
</evidence>
<dbReference type="InterPro" id="IPR013320">
    <property type="entry name" value="ConA-like_dom_sf"/>
</dbReference>
<dbReference type="Proteomes" id="UP000576082">
    <property type="component" value="Unassembled WGS sequence"/>
</dbReference>
<proteinExistence type="inferred from homology"/>
<organism evidence="4 5">
    <name type="scientific">Flammeovirga aprica JL-4</name>
    <dbReference type="NCBI Taxonomy" id="694437"/>
    <lineage>
        <taxon>Bacteria</taxon>
        <taxon>Pseudomonadati</taxon>
        <taxon>Bacteroidota</taxon>
        <taxon>Cytophagia</taxon>
        <taxon>Cytophagales</taxon>
        <taxon>Flammeovirgaceae</taxon>
        <taxon>Flammeovirga</taxon>
    </lineage>
</organism>
<dbReference type="AlphaFoldDB" id="A0A7X9RXQ0"/>
<dbReference type="Pfam" id="PF00722">
    <property type="entry name" value="Glyco_hydro_16"/>
    <property type="match status" value="1"/>
</dbReference>
<comment type="caution">
    <text evidence="4">The sequence shown here is derived from an EMBL/GenBank/DDBJ whole genome shotgun (WGS) entry which is preliminary data.</text>
</comment>
<dbReference type="PROSITE" id="PS51762">
    <property type="entry name" value="GH16_2"/>
    <property type="match status" value="1"/>
</dbReference>
<keyword evidence="4" id="KW-0378">Hydrolase</keyword>
<sequence>MKRKNKLIVLGAFLATSLSTSAVMAQNPASDPENKLGWTLNKEVSDEFEGNQIDKDKWIVQGENDHYENNFKGRAPSQFAPHAVSVRDGQLVITTRWEPDFNFISGKHKGYKFENITTGAIITKKKFKTGYMEIKCKPADAPLSSAFWFTGKGGELDLFEIFGKYPKDKHVEKLYHTSFHDWGKDRKDPLWGKTSWDNKTQMPFRLASDYHVYGCEWSEDFLKLYIDGKLIRCVTKEELGDKWVMHNEQKVWVDNEVFPWKVNPKKEDITEKGVEFLVDYVRVWQRKPSSDLTCEMPVNVLENNDFDNGLEGWDVEGKVKAIDGKGKNEAGKNYVKLGAGKESTISRTVKLKPNTTYILAASARAPMTNMDNIWQNGWLGVKAFGKKGQQPIIKFFKNTWYRQSICFTTGDFANQTYIYFTNKWQKKEVHVDSFELIEVTTDHLSLDGK</sequence>
<dbReference type="InterPro" id="IPR000757">
    <property type="entry name" value="Beta-glucanase-like"/>
</dbReference>
<dbReference type="SUPFAM" id="SSF49899">
    <property type="entry name" value="Concanavalin A-like lectins/glucanases"/>
    <property type="match status" value="1"/>
</dbReference>
<feature type="chain" id="PRO_5031464281" evidence="2">
    <location>
        <begin position="26"/>
        <end position="449"/>
    </location>
</feature>
<feature type="domain" description="GH16" evidence="3">
    <location>
        <begin position="22"/>
        <end position="289"/>
    </location>
</feature>
<keyword evidence="2" id="KW-0732">Signal</keyword>
<dbReference type="Gene3D" id="2.60.120.260">
    <property type="entry name" value="Galactose-binding domain-like"/>
    <property type="match status" value="1"/>
</dbReference>
<name>A0A7X9RXQ0_9BACT</name>
<dbReference type="PANTHER" id="PTHR10963">
    <property type="entry name" value="GLYCOSYL HYDROLASE-RELATED"/>
    <property type="match status" value="1"/>
</dbReference>
<dbReference type="InterPro" id="IPR050546">
    <property type="entry name" value="Glycosyl_Hydrlase_16"/>
</dbReference>
<dbReference type="GO" id="GO:0005975">
    <property type="term" value="P:carbohydrate metabolic process"/>
    <property type="evidence" value="ECO:0007669"/>
    <property type="project" value="InterPro"/>
</dbReference>